<accession>A0A1I3XUR7</accession>
<gene>
    <name evidence="4" type="ORF">SAMN04488082_11785</name>
</gene>
<dbReference type="EMBL" id="FORX01000017">
    <property type="protein sequence ID" value="SFK23039.1"/>
    <property type="molecule type" value="Genomic_DNA"/>
</dbReference>
<dbReference type="SUPFAM" id="SSF52821">
    <property type="entry name" value="Rhodanese/Cell cycle control phosphatase"/>
    <property type="match status" value="1"/>
</dbReference>
<evidence type="ECO:0000259" key="3">
    <source>
        <dbReference type="PROSITE" id="PS50206"/>
    </source>
</evidence>
<dbReference type="AlphaFoldDB" id="A0A1I3XUR7"/>
<protein>
    <submittedName>
        <fullName evidence="4">Rhodanese-related sulfurtransferase</fullName>
    </submittedName>
</protein>
<evidence type="ECO:0000313" key="4">
    <source>
        <dbReference type="EMBL" id="SFK23039.1"/>
    </source>
</evidence>
<name>A0A1I3XUR7_9BACT</name>
<organism evidence="4 5">
    <name type="scientific">Desulfomicrobium apsheronum</name>
    <dbReference type="NCBI Taxonomy" id="52560"/>
    <lineage>
        <taxon>Bacteria</taxon>
        <taxon>Pseudomonadati</taxon>
        <taxon>Thermodesulfobacteriota</taxon>
        <taxon>Desulfovibrionia</taxon>
        <taxon>Desulfovibrionales</taxon>
        <taxon>Desulfomicrobiaceae</taxon>
        <taxon>Desulfomicrobium</taxon>
    </lineage>
</organism>
<dbReference type="CDD" id="cd00158">
    <property type="entry name" value="RHOD"/>
    <property type="match status" value="1"/>
</dbReference>
<dbReference type="GO" id="GO:0016740">
    <property type="term" value="F:transferase activity"/>
    <property type="evidence" value="ECO:0007669"/>
    <property type="project" value="UniProtKB-KW"/>
</dbReference>
<dbReference type="InterPro" id="IPR036873">
    <property type="entry name" value="Rhodanese-like_dom_sf"/>
</dbReference>
<keyword evidence="5" id="KW-1185">Reference proteome</keyword>
<dbReference type="SMART" id="SM00450">
    <property type="entry name" value="RHOD"/>
    <property type="match status" value="1"/>
</dbReference>
<dbReference type="STRING" id="52560.SAMN04488082_11785"/>
<dbReference type="InterPro" id="IPR001763">
    <property type="entry name" value="Rhodanese-like_dom"/>
</dbReference>
<keyword evidence="2" id="KW-0472">Membrane</keyword>
<reference evidence="5" key="1">
    <citation type="submission" date="2016-10" db="EMBL/GenBank/DDBJ databases">
        <authorList>
            <person name="Varghese N."/>
            <person name="Submissions S."/>
        </authorList>
    </citation>
    <scope>NUCLEOTIDE SEQUENCE [LARGE SCALE GENOMIC DNA]</scope>
    <source>
        <strain evidence="5">DSM 5918</strain>
    </source>
</reference>
<evidence type="ECO:0000313" key="5">
    <source>
        <dbReference type="Proteomes" id="UP000198635"/>
    </source>
</evidence>
<dbReference type="Pfam" id="PF00581">
    <property type="entry name" value="Rhodanese"/>
    <property type="match status" value="1"/>
</dbReference>
<feature type="compositionally biased region" description="Polar residues" evidence="1">
    <location>
        <begin position="153"/>
        <end position="168"/>
    </location>
</feature>
<evidence type="ECO:0000256" key="2">
    <source>
        <dbReference type="SAM" id="Phobius"/>
    </source>
</evidence>
<feature type="domain" description="Rhodanese" evidence="3">
    <location>
        <begin position="62"/>
        <end position="156"/>
    </location>
</feature>
<evidence type="ECO:0000256" key="1">
    <source>
        <dbReference type="SAM" id="MobiDB-lite"/>
    </source>
</evidence>
<keyword evidence="4" id="KW-0808">Transferase</keyword>
<sequence>MKPPISFGIKTVIIIGLSVGLALAFNATRPDRLPLVHDPEVAAQAAVQRGEISLADAVLLFESGEAVFVDAREADEYERGHIGGALSLDPLSFGQSFPALREQLEGATTIVTYCDGEYCELSRELAEQLKSMGLQDVRVLKNGWTLWRDQGMPTATGSQAAPEQTSPAPMNEEETPPAEQSNGTAPPQAPMETPMEAGPLEPAPLEPPLEPTIPDQAPLDAAPAESAPLDQHQEPAPQEQPSLDSTPMEPAPLETAPVENAPVENAPLESAPLETAPEEPATQSPPLDSKPLGEKS</sequence>
<dbReference type="Gene3D" id="3.40.250.10">
    <property type="entry name" value="Rhodanese-like domain"/>
    <property type="match status" value="1"/>
</dbReference>
<keyword evidence="2" id="KW-0812">Transmembrane</keyword>
<proteinExistence type="predicted"/>
<feature type="compositionally biased region" description="Pro residues" evidence="1">
    <location>
        <begin position="201"/>
        <end position="211"/>
    </location>
</feature>
<dbReference type="RefSeq" id="WP_177193198.1">
    <property type="nucleotide sequence ID" value="NZ_FORX01000017.1"/>
</dbReference>
<keyword evidence="2" id="KW-1133">Transmembrane helix</keyword>
<dbReference type="Proteomes" id="UP000198635">
    <property type="component" value="Unassembled WGS sequence"/>
</dbReference>
<feature type="transmembrane region" description="Helical" evidence="2">
    <location>
        <begin position="7"/>
        <end position="25"/>
    </location>
</feature>
<dbReference type="PROSITE" id="PS50206">
    <property type="entry name" value="RHODANESE_3"/>
    <property type="match status" value="1"/>
</dbReference>
<feature type="region of interest" description="Disordered" evidence="1">
    <location>
        <begin position="150"/>
        <end position="296"/>
    </location>
</feature>